<keyword evidence="3" id="KW-0813">Transport</keyword>
<keyword evidence="4" id="KW-0539">Nucleus</keyword>
<proteinExistence type="inferred from homology"/>
<dbReference type="SMART" id="SM00913">
    <property type="entry name" value="IBN_N"/>
    <property type="match status" value="1"/>
</dbReference>
<dbReference type="PROSITE" id="PS50166">
    <property type="entry name" value="IMPORTIN_B_NT"/>
    <property type="match status" value="1"/>
</dbReference>
<evidence type="ECO:0000259" key="5">
    <source>
        <dbReference type="PROSITE" id="PS50166"/>
    </source>
</evidence>
<evidence type="ECO:0000256" key="4">
    <source>
        <dbReference type="ARBA" id="ARBA00023242"/>
    </source>
</evidence>
<evidence type="ECO:0000256" key="3">
    <source>
        <dbReference type="ARBA" id="ARBA00022448"/>
    </source>
</evidence>
<evidence type="ECO:0000313" key="7">
    <source>
        <dbReference type="Proteomes" id="UP000662931"/>
    </source>
</evidence>
<dbReference type="GeneID" id="62196218"/>
<dbReference type="InterPro" id="IPR001494">
    <property type="entry name" value="Importin-beta_N"/>
</dbReference>
<reference evidence="6" key="1">
    <citation type="submission" date="2020-10" db="EMBL/GenBank/DDBJ databases">
        <authorList>
            <person name="Roach M.J.R."/>
        </authorList>
    </citation>
    <scope>NUCLEOTIDE SEQUENCE</scope>
    <source>
        <strain evidence="6">CBS 1945</strain>
    </source>
</reference>
<sequence>MELNYENVVLTLTTAADVQRGTQQTVAESQLKQWEICKGYHYILQRVYDDMSQSLQIRWLAVICLKNGVDKYWRSTRIHAICKEEKQEIRKNLFNQLDESNSQLTIQNAHTIARICRHDFPAAWPTVFDEMADIMESSSQISETLGIMRMNNLLIIMNQILKVLASVRIGRARSALQAKVPIILPHLVKHYHHYFRLWTTNYDAATMEVGYMCLKNIRRATVDGYEYPHRDNTINEFFETSLLHFQKLLIMHESTQLELLERYLKCYLKLYFNMANANSVAFLLFSSSRSIILTLLSMLQQKADTVYNLEDRDGSDFWEQTVVKTILIMKKITSFAYRKGATLLRPSNDKKEVERATKVVEEIFTPQLLENLVNMLMSSYLKLRPCDLEAWQMEPEEWVTEELQVSWEYQIRPCAENYFEDLVSYFKPFLSELILNKIQTVLSDADTDILTKDATLSVFQLSSGAISDDCNFDQMFANYFLPEALKVDSDDCKIVKRRVCLIISDWVCIQCSKETRDSIYKLIVTLLQPDQLFNDKVVRLTATQTLQHLINDWEFRKSDFRPYLDTTVEALLKLLSELNWTESKMFILKMISLIIERNNPLIEEAVLRDIMDMVPKMWEESNNSNEMILKNSLLRILRELTNSLNSKSQLIHSMVMPLIPICCTEGSQYYSLLCEDGFELWSAILKQLPLDKPIPSNIFGEWFPLVLKGLCNWTEILPLVLKILRSYSLLDATLFETDFGLEIFKVLGGYLGTMRDDSLFIASQTVEILVLQVSKDQIYNSKLMENLAESGLFNAMIIYITRETETPNCEIKVALPVLRMMMLDAKFFVFQLLGSILVKGTSLSMLFHRLFTNLVGYLKMTYDSKARKVFLLALLSLYDPSYFVKKVNLDPNVGGDVDYQLEQMDDNDGIALILSMNFNKVLSLTSRFLEEVQEAPGGDCKNYHRQSPYDDEVLVMAQTDEEQRDEGEDPENEYVQEFRIPDSGEKLRYTQLLLAKDSVYNVNLKEFVKFKMSQLVGSVDNYEGLINSVSKETLDDLQLAYSK</sequence>
<dbReference type="EMBL" id="CP064814">
    <property type="protein sequence ID" value="QPG75462.1"/>
    <property type="molecule type" value="Genomic_DNA"/>
</dbReference>
<gene>
    <name evidence="6" type="ORF">FOA43_002817</name>
</gene>
<evidence type="ECO:0000256" key="1">
    <source>
        <dbReference type="ARBA" id="ARBA00004123"/>
    </source>
</evidence>
<accession>A0A875S630</accession>
<dbReference type="GO" id="GO:0005829">
    <property type="term" value="C:cytosol"/>
    <property type="evidence" value="ECO:0007669"/>
    <property type="project" value="TreeGrafter"/>
</dbReference>
<comment type="similarity">
    <text evidence="2">Belongs to the importin beta family.</text>
</comment>
<dbReference type="Gene3D" id="1.25.10.10">
    <property type="entry name" value="Leucine-rich Repeat Variant"/>
    <property type="match status" value="1"/>
</dbReference>
<dbReference type="InterPro" id="IPR058669">
    <property type="entry name" value="TPR_IPO7/11-like"/>
</dbReference>
<evidence type="ECO:0000256" key="2">
    <source>
        <dbReference type="ARBA" id="ARBA00007991"/>
    </source>
</evidence>
<dbReference type="Pfam" id="PF03810">
    <property type="entry name" value="IBN_N"/>
    <property type="match status" value="1"/>
</dbReference>
<evidence type="ECO:0000313" key="6">
    <source>
        <dbReference type="EMBL" id="QPG75462.1"/>
    </source>
</evidence>
<keyword evidence="7" id="KW-1185">Reference proteome</keyword>
<dbReference type="KEGG" id="bnn:FOA43_002817"/>
<name>A0A875S630_EENNA</name>
<dbReference type="GO" id="GO:0005635">
    <property type="term" value="C:nuclear envelope"/>
    <property type="evidence" value="ECO:0007669"/>
    <property type="project" value="TreeGrafter"/>
</dbReference>
<dbReference type="PANTHER" id="PTHR10997">
    <property type="entry name" value="IMPORTIN-7, 8, 11"/>
    <property type="match status" value="1"/>
</dbReference>
<dbReference type="AlphaFoldDB" id="A0A875S630"/>
<dbReference type="PANTHER" id="PTHR10997:SF7">
    <property type="entry name" value="IMPORTIN-11"/>
    <property type="match status" value="1"/>
</dbReference>
<dbReference type="SUPFAM" id="SSF48371">
    <property type="entry name" value="ARM repeat"/>
    <property type="match status" value="1"/>
</dbReference>
<dbReference type="OrthoDB" id="361693at2759"/>
<dbReference type="RefSeq" id="XP_038779027.1">
    <property type="nucleotide sequence ID" value="XM_038923099.1"/>
</dbReference>
<feature type="domain" description="Importin N-terminal" evidence="5">
    <location>
        <begin position="27"/>
        <end position="99"/>
    </location>
</feature>
<comment type="subcellular location">
    <subcellularLocation>
        <location evidence="1">Nucleus</location>
    </subcellularLocation>
</comment>
<dbReference type="Pfam" id="PF25758">
    <property type="entry name" value="TPR_IPO11"/>
    <property type="match status" value="1"/>
</dbReference>
<dbReference type="GO" id="GO:0006606">
    <property type="term" value="P:protein import into nucleus"/>
    <property type="evidence" value="ECO:0007669"/>
    <property type="project" value="TreeGrafter"/>
</dbReference>
<protein>
    <recommendedName>
        <fullName evidence="5">Importin N-terminal domain-containing protein</fullName>
    </recommendedName>
</protein>
<organism evidence="6 7">
    <name type="scientific">Eeniella nana</name>
    <name type="common">Yeast</name>
    <name type="synonym">Brettanomyces nanus</name>
    <dbReference type="NCBI Taxonomy" id="13502"/>
    <lineage>
        <taxon>Eukaryota</taxon>
        <taxon>Fungi</taxon>
        <taxon>Dikarya</taxon>
        <taxon>Ascomycota</taxon>
        <taxon>Saccharomycotina</taxon>
        <taxon>Pichiomycetes</taxon>
        <taxon>Pichiales</taxon>
        <taxon>Pichiaceae</taxon>
        <taxon>Brettanomyces</taxon>
    </lineage>
</organism>
<dbReference type="Proteomes" id="UP000662931">
    <property type="component" value="Chromosome 3"/>
</dbReference>
<dbReference type="InterPro" id="IPR016024">
    <property type="entry name" value="ARM-type_fold"/>
</dbReference>
<dbReference type="InterPro" id="IPR011989">
    <property type="entry name" value="ARM-like"/>
</dbReference>
<dbReference type="GO" id="GO:0031267">
    <property type="term" value="F:small GTPase binding"/>
    <property type="evidence" value="ECO:0007669"/>
    <property type="project" value="InterPro"/>
</dbReference>